<organism evidence="3 4">
    <name type="scientific">Rhizobium etli (strain ATCC 51251 / DSM 11541 / JCM 21823 / NBRC 15573 / CFN 42)</name>
    <dbReference type="NCBI Taxonomy" id="347834"/>
    <lineage>
        <taxon>Bacteria</taxon>
        <taxon>Pseudomonadati</taxon>
        <taxon>Pseudomonadota</taxon>
        <taxon>Alphaproteobacteria</taxon>
        <taxon>Hyphomicrobiales</taxon>
        <taxon>Rhizobiaceae</taxon>
        <taxon>Rhizobium/Agrobacterium group</taxon>
        <taxon>Rhizobium</taxon>
    </lineage>
</organism>
<keyword evidence="4" id="KW-1185">Reference proteome</keyword>
<sequence length="214" mass="21138">MFGDRRIFDNSRDQAMKSALKSGLLALAVAALPAVASAHPAIGEAAGFSHGFVHPISGLDHVLAMVMVGVFACQLGARATWLVPATFVLVMALGGALGIAGVNVPFVEAGIALSVVVLGAVVALNVKAPLAASLGLIGLFAIFHGHAHGAEMPEDAAGAAYAAGFMIATALLHAAGLGLGYVVGRAGGRNGVFLTRTAGGIATVAGIGILAGLL</sequence>
<feature type="chain" id="PRO_5004211345" evidence="2">
    <location>
        <begin position="39"/>
        <end position="214"/>
    </location>
</feature>
<feature type="transmembrane region" description="Helical" evidence="1">
    <location>
        <begin position="159"/>
        <end position="181"/>
    </location>
</feature>
<dbReference type="KEGG" id="ret:RHE_PB00145"/>
<feature type="transmembrane region" description="Helical" evidence="1">
    <location>
        <begin position="79"/>
        <end position="100"/>
    </location>
</feature>
<keyword evidence="1" id="KW-1133">Transmembrane helix</keyword>
<evidence type="ECO:0000256" key="2">
    <source>
        <dbReference type="SAM" id="SignalP"/>
    </source>
</evidence>
<dbReference type="Pfam" id="PF04955">
    <property type="entry name" value="HupE_UreJ"/>
    <property type="match status" value="1"/>
</dbReference>
<evidence type="ECO:0000256" key="1">
    <source>
        <dbReference type="SAM" id="Phobius"/>
    </source>
</evidence>
<geneLocation type="plasmid" evidence="3 4">
    <name>p42b</name>
</geneLocation>
<keyword evidence="2" id="KW-0732">Signal</keyword>
<evidence type="ECO:0000313" key="4">
    <source>
        <dbReference type="Proteomes" id="UP000001936"/>
    </source>
</evidence>
<keyword evidence="1" id="KW-0472">Membrane</keyword>
<dbReference type="HOGENOM" id="CLU_088877_0_1_5"/>
<keyword evidence="3" id="KW-0614">Plasmid</keyword>
<reference evidence="3 4" key="1">
    <citation type="journal article" date="2006" name="Proc. Natl. Acad. Sci. U.S.A.">
        <title>The partitioned Rhizobium etli genome: genetic and metabolic redundancy in seven interacting replicons.</title>
        <authorList>
            <person name="Gonzalez V."/>
            <person name="Santamaria R.I."/>
            <person name="Bustos P."/>
            <person name="Hernandez-Gonzalez I."/>
            <person name="Medrano-Soto A."/>
            <person name="Moreno-Hagelsieb G."/>
            <person name="Janga S.C."/>
            <person name="Ramirez M.A."/>
            <person name="Jimenez-Jacinto V."/>
            <person name="Collado-Vides J."/>
            <person name="Davila G."/>
        </authorList>
    </citation>
    <scope>NUCLEOTIDE SEQUENCE [LARGE SCALE GENOMIC DNA]</scope>
    <source>
        <strain evidence="4">ATCC 51251 / DSM 11541 / JCM 21823 / NBRC 15573 / CFN 42</strain>
    </source>
</reference>
<feature type="transmembrane region" description="Helical" evidence="1">
    <location>
        <begin position="53"/>
        <end position="72"/>
    </location>
</feature>
<dbReference type="EMBL" id="CP000135">
    <property type="protein sequence ID" value="ABC93187.1"/>
    <property type="molecule type" value="Genomic_DNA"/>
</dbReference>
<protein>
    <submittedName>
        <fullName evidence="3">Hypothetical conserved protein</fullName>
    </submittedName>
</protein>
<feature type="signal peptide" evidence="2">
    <location>
        <begin position="1"/>
        <end position="38"/>
    </location>
</feature>
<dbReference type="PIRSF" id="PIRSF016919">
    <property type="entry name" value="HupE_UreJ"/>
    <property type="match status" value="1"/>
</dbReference>
<name>Q2K272_RHIEC</name>
<feature type="transmembrane region" description="Helical" evidence="1">
    <location>
        <begin position="193"/>
        <end position="213"/>
    </location>
</feature>
<feature type="transmembrane region" description="Helical" evidence="1">
    <location>
        <begin position="130"/>
        <end position="147"/>
    </location>
</feature>
<accession>Q2K272</accession>
<evidence type="ECO:0000313" key="3">
    <source>
        <dbReference type="EMBL" id="ABC93187.1"/>
    </source>
</evidence>
<dbReference type="Proteomes" id="UP000001936">
    <property type="component" value="Plasmid p42b"/>
</dbReference>
<dbReference type="InterPro" id="IPR007038">
    <property type="entry name" value="HupE_UreJ"/>
</dbReference>
<dbReference type="AlphaFoldDB" id="Q2K272"/>
<keyword evidence="1" id="KW-0812">Transmembrane</keyword>
<gene>
    <name evidence="3" type="ordered locus">RHE_PB00145</name>
</gene>
<feature type="transmembrane region" description="Helical" evidence="1">
    <location>
        <begin position="106"/>
        <end position="123"/>
    </location>
</feature>
<proteinExistence type="predicted"/>